<dbReference type="GO" id="GO:0033627">
    <property type="term" value="P:cell adhesion mediated by integrin"/>
    <property type="evidence" value="ECO:0007669"/>
    <property type="project" value="TreeGrafter"/>
</dbReference>
<evidence type="ECO:0000256" key="4">
    <source>
        <dbReference type="ARBA" id="ARBA00022729"/>
    </source>
</evidence>
<evidence type="ECO:0000259" key="15">
    <source>
        <dbReference type="Pfam" id="PF08441"/>
    </source>
</evidence>
<dbReference type="Gene3D" id="1.20.5.930">
    <property type="entry name" value="Bicelle-embedded integrin alpha(iib) transmembrane segment"/>
    <property type="match status" value="1"/>
</dbReference>
<dbReference type="Pfam" id="PF08441">
    <property type="entry name" value="Integrin_A_Ig_1"/>
    <property type="match status" value="1"/>
</dbReference>
<name>A0A7M7JPX4_VARDE</name>
<dbReference type="InParanoid" id="A0A7M7JPX4"/>
<evidence type="ECO:0000256" key="5">
    <source>
        <dbReference type="ARBA" id="ARBA00022737"/>
    </source>
</evidence>
<dbReference type="GeneID" id="111247294"/>
<dbReference type="PANTHER" id="PTHR23220">
    <property type="entry name" value="INTEGRIN ALPHA"/>
    <property type="match status" value="1"/>
</dbReference>
<comment type="similarity">
    <text evidence="2 13">Belongs to the integrin alpha chain family.</text>
</comment>
<dbReference type="RefSeq" id="XP_022653763.1">
    <property type="nucleotide sequence ID" value="XM_022798028.1"/>
</dbReference>
<keyword evidence="10 13" id="KW-0675">Receptor</keyword>
<organism evidence="18 19">
    <name type="scientific">Varroa destructor</name>
    <name type="common">Honeybee mite</name>
    <dbReference type="NCBI Taxonomy" id="109461"/>
    <lineage>
        <taxon>Eukaryota</taxon>
        <taxon>Metazoa</taxon>
        <taxon>Ecdysozoa</taxon>
        <taxon>Arthropoda</taxon>
        <taxon>Chelicerata</taxon>
        <taxon>Arachnida</taxon>
        <taxon>Acari</taxon>
        <taxon>Parasitiformes</taxon>
        <taxon>Mesostigmata</taxon>
        <taxon>Gamasina</taxon>
        <taxon>Dermanyssoidea</taxon>
        <taxon>Varroidae</taxon>
        <taxon>Varroa</taxon>
    </lineage>
</organism>
<feature type="repeat" description="FG-GAP" evidence="12">
    <location>
        <begin position="344"/>
        <end position="401"/>
    </location>
</feature>
<dbReference type="PROSITE" id="PS51470">
    <property type="entry name" value="FG_GAP"/>
    <property type="match status" value="4"/>
</dbReference>
<dbReference type="InterPro" id="IPR013519">
    <property type="entry name" value="Int_alpha_beta-p"/>
</dbReference>
<dbReference type="SUPFAM" id="SSF69318">
    <property type="entry name" value="Integrin alpha N-terminal domain"/>
    <property type="match status" value="1"/>
</dbReference>
<proteinExistence type="inferred from homology"/>
<dbReference type="OMA" id="RNCANET"/>
<dbReference type="GO" id="GO:0007157">
    <property type="term" value="P:heterophilic cell-cell adhesion via plasma membrane cell adhesion molecules"/>
    <property type="evidence" value="ECO:0007669"/>
    <property type="project" value="UniProtKB-ARBA"/>
</dbReference>
<dbReference type="Gene3D" id="2.60.40.1510">
    <property type="entry name" value="ntegrin, alpha v. Chain A, domain 3"/>
    <property type="match status" value="1"/>
</dbReference>
<evidence type="ECO:0000256" key="3">
    <source>
        <dbReference type="ARBA" id="ARBA00022692"/>
    </source>
</evidence>
<feature type="domain" description="Integrin alpha second immunoglobulin-like" evidence="16">
    <location>
        <begin position="610"/>
        <end position="754"/>
    </location>
</feature>
<evidence type="ECO:0000256" key="8">
    <source>
        <dbReference type="ARBA" id="ARBA00023037"/>
    </source>
</evidence>
<dbReference type="SMART" id="SM00191">
    <property type="entry name" value="Int_alpha"/>
    <property type="match status" value="5"/>
</dbReference>
<dbReference type="KEGG" id="vde:111247294"/>
<evidence type="ECO:0000313" key="19">
    <source>
        <dbReference type="Proteomes" id="UP000594260"/>
    </source>
</evidence>
<dbReference type="InterPro" id="IPR048286">
    <property type="entry name" value="Integrin_alpha_Ig-like_3"/>
</dbReference>
<evidence type="ECO:0000256" key="11">
    <source>
        <dbReference type="ARBA" id="ARBA00023180"/>
    </source>
</evidence>
<evidence type="ECO:0000256" key="10">
    <source>
        <dbReference type="ARBA" id="ARBA00023170"/>
    </source>
</evidence>
<dbReference type="Gene3D" id="2.130.10.130">
    <property type="entry name" value="Integrin alpha, N-terminal"/>
    <property type="match status" value="1"/>
</dbReference>
<evidence type="ECO:0000259" key="17">
    <source>
        <dbReference type="Pfam" id="PF20806"/>
    </source>
</evidence>
<accession>A0A7M7JPX4</accession>
<dbReference type="GO" id="GO:0008305">
    <property type="term" value="C:integrin complex"/>
    <property type="evidence" value="ECO:0007669"/>
    <property type="project" value="InterPro"/>
</dbReference>
<keyword evidence="6 13" id="KW-0130">Cell adhesion</keyword>
<protein>
    <recommendedName>
        <fullName evidence="20">Integrin alpha-2 domain-containing protein</fullName>
    </recommendedName>
</protein>
<keyword evidence="8 13" id="KW-0401">Integrin</keyword>
<keyword evidence="3 13" id="KW-0812">Transmembrane</keyword>
<evidence type="ECO:0008006" key="20">
    <source>
        <dbReference type="Google" id="ProtNLM"/>
    </source>
</evidence>
<evidence type="ECO:0000256" key="2">
    <source>
        <dbReference type="ARBA" id="ARBA00008054"/>
    </source>
</evidence>
<dbReference type="InterPro" id="IPR013517">
    <property type="entry name" value="FG-GAP"/>
</dbReference>
<feature type="region of interest" description="Disordered" evidence="14">
    <location>
        <begin position="1006"/>
        <end position="1026"/>
    </location>
</feature>
<evidence type="ECO:0000256" key="9">
    <source>
        <dbReference type="ARBA" id="ARBA00023136"/>
    </source>
</evidence>
<evidence type="ECO:0000313" key="18">
    <source>
        <dbReference type="EnsemblMetazoa" id="XP_022653763"/>
    </source>
</evidence>
<keyword evidence="5" id="KW-0677">Repeat</keyword>
<dbReference type="InterPro" id="IPR013649">
    <property type="entry name" value="Integrin_alpha_Ig-like_1"/>
</dbReference>
<evidence type="ECO:0000256" key="6">
    <source>
        <dbReference type="ARBA" id="ARBA00022889"/>
    </source>
</evidence>
<dbReference type="GO" id="GO:0005178">
    <property type="term" value="F:integrin binding"/>
    <property type="evidence" value="ECO:0007669"/>
    <property type="project" value="TreeGrafter"/>
</dbReference>
<dbReference type="Gene3D" id="2.60.40.1530">
    <property type="entry name" value="ntegrin, alpha v. Chain A, domain 4"/>
    <property type="match status" value="1"/>
</dbReference>
<keyword evidence="9 13" id="KW-0472">Membrane</keyword>
<dbReference type="PROSITE" id="PS00242">
    <property type="entry name" value="INTEGRIN_ALPHA"/>
    <property type="match status" value="1"/>
</dbReference>
<dbReference type="InterPro" id="IPR028994">
    <property type="entry name" value="Integrin_alpha_N"/>
</dbReference>
<feature type="signal peptide" evidence="13">
    <location>
        <begin position="1"/>
        <end position="24"/>
    </location>
</feature>
<keyword evidence="19" id="KW-1185">Reference proteome</keyword>
<feature type="chain" id="PRO_5029931452" description="Integrin alpha-2 domain-containing protein" evidence="13">
    <location>
        <begin position="25"/>
        <end position="1026"/>
    </location>
</feature>
<dbReference type="Proteomes" id="UP000594260">
    <property type="component" value="Unplaced"/>
</dbReference>
<dbReference type="Pfam" id="PF20806">
    <property type="entry name" value="Integrin_A_Ig_3"/>
    <property type="match status" value="1"/>
</dbReference>
<feature type="transmembrane region" description="Helical" evidence="13">
    <location>
        <begin position="968"/>
        <end position="990"/>
    </location>
</feature>
<dbReference type="GO" id="GO:0007160">
    <property type="term" value="P:cell-matrix adhesion"/>
    <property type="evidence" value="ECO:0007669"/>
    <property type="project" value="TreeGrafter"/>
</dbReference>
<evidence type="ECO:0000256" key="7">
    <source>
        <dbReference type="ARBA" id="ARBA00022989"/>
    </source>
</evidence>
<evidence type="ECO:0000256" key="13">
    <source>
        <dbReference type="RuleBase" id="RU003762"/>
    </source>
</evidence>
<comment type="subcellular location">
    <subcellularLocation>
        <location evidence="1 13">Membrane</location>
        <topology evidence="1 13">Single-pass type I membrane protein</topology>
    </subcellularLocation>
</comment>
<dbReference type="Gene3D" id="2.60.40.1460">
    <property type="entry name" value="Integrin domains. Chain A, domain 2"/>
    <property type="match status" value="1"/>
</dbReference>
<keyword evidence="4 13" id="KW-0732">Signal</keyword>
<sequence length="1026" mass="112792">MAMLRHPLARLLCLGYCVILGVRAVNVDLAHVLMHSGPEHSKFGFSVAMHISDGRPMLLVGAPTSATGRSDSQEGGVVFSCAVDSERCSPVDLDTEGVRRNQSGAPLENKAHQWFGSTVVSGGEDGHVLACAILYQHYYSGDPSVYRLPIGNCFLANGNFNHVVRLSPCEGKTPHHTRLGACQAGFSAAVDKKSGQVVLGAVGAYQWQGAGYAFDIAKPKDPVHTPKKGIRFDDQFMGYATAIGEFTGDSRPAFLLGIPKGADYNGSVEMYQRRGNRLAKLEPTFIGGQLGSYFGSALAVSDLNGDNLDDIIVGAPLFSSFEVRNEHEQGRVHIYYQEAPLEFHEGEPLKGKVPNGRFGFAVAALGDINKDGFKDIAVGAPYGDHGGLVYIYHGGKSGISAKASQIFGPADFSRSGQISTFGFSLSGGLDLDKNGYPDLLVGAYGSNKALYFRSRPIIHIKPQFKIDANAIRLEDEGCLLPDGTTLPCLNLELCFRFDAPSNVDSINIGYQFSLDTEARTSRLSFENTQERLLNSTVTVRRGNYECIQKKAFIKRNPADKLSPIRVNVAYALVQPSSPDSYPFQDYTAELTPVLSTTQPLEATVIIKKNCGADDVCIPDLRLSMAPNITEFEVGSTRQFAVEISASNAGEDAYNTKMLFTFHNDLDFVKVDKDNRQDPVTCSGAKRVSAFYQHVLCDLDNPLKAGDSLNFRMIFAANKHVPSVTSFEFSAALNSTNDEQGNTKADNVITFTLPVKVKINVVISGKSDPVEAFYNASSVDTSRKVLTDLEVGPEIQHVYQITNRGHDLDLADIYLVWPTHNPDNEPLLYLLERPQFKASRPALISCESTDHINFNANKVLVTESQRRTPRDISRFLDDISCGQPSKCGQFRCQVRNFTSSDVVIVTVNSRLWLQTVAKMRVDQVSIASKIVVKPIKLRFDVQSELPHELFYVQTTAVAEDLLVAPGIPWWIIVLAIIIGILLLALLVWCLYKAGFFRRRRPGEPIDERGTKNGYHTVETVPRDEHRY</sequence>
<dbReference type="InterPro" id="IPR032695">
    <property type="entry name" value="Integrin_dom_sf"/>
</dbReference>
<dbReference type="PANTHER" id="PTHR23220:SF133">
    <property type="entry name" value="INTEGRIN ALPHA-PS2"/>
    <property type="match status" value="1"/>
</dbReference>
<evidence type="ECO:0000256" key="14">
    <source>
        <dbReference type="SAM" id="MobiDB-lite"/>
    </source>
</evidence>
<dbReference type="Pfam" id="PF20805">
    <property type="entry name" value="Integrin_A_Ig_2"/>
    <property type="match status" value="1"/>
</dbReference>
<reference evidence="18" key="1">
    <citation type="submission" date="2021-01" db="UniProtKB">
        <authorList>
            <consortium name="EnsemblMetazoa"/>
        </authorList>
    </citation>
    <scope>IDENTIFICATION</scope>
</reference>
<dbReference type="GO" id="GO:0048513">
    <property type="term" value="P:animal organ development"/>
    <property type="evidence" value="ECO:0007669"/>
    <property type="project" value="UniProtKB-ARBA"/>
</dbReference>
<dbReference type="InterPro" id="IPR018184">
    <property type="entry name" value="Integrin_alpha_C_CS"/>
</dbReference>
<dbReference type="InterPro" id="IPR000413">
    <property type="entry name" value="Integrin_alpha"/>
</dbReference>
<feature type="repeat" description="FG-GAP" evidence="12">
    <location>
        <begin position="29"/>
        <end position="90"/>
    </location>
</feature>
<dbReference type="InterPro" id="IPR048285">
    <property type="entry name" value="Integrin_alpha_Ig-like_2"/>
</dbReference>
<keyword evidence="11" id="KW-0325">Glycoprotein</keyword>
<feature type="repeat" description="FG-GAP" evidence="12">
    <location>
        <begin position="408"/>
        <end position="469"/>
    </location>
</feature>
<evidence type="ECO:0000256" key="12">
    <source>
        <dbReference type="PROSITE-ProRule" id="PRU00803"/>
    </source>
</evidence>
<feature type="repeat" description="FG-GAP" evidence="12">
    <location>
        <begin position="280"/>
        <end position="343"/>
    </location>
</feature>
<dbReference type="AlphaFoldDB" id="A0A7M7JPX4"/>
<feature type="domain" description="Integrin alpha first immunoglubulin-like" evidence="15">
    <location>
        <begin position="454"/>
        <end position="601"/>
    </location>
</feature>
<dbReference type="PRINTS" id="PR01185">
    <property type="entry name" value="INTEGRINA"/>
</dbReference>
<dbReference type="FunCoup" id="A0A7M7JPX4">
    <property type="interactions" value="279"/>
</dbReference>
<dbReference type="Pfam" id="PF01839">
    <property type="entry name" value="FG-GAP"/>
    <property type="match status" value="3"/>
</dbReference>
<evidence type="ECO:0000256" key="1">
    <source>
        <dbReference type="ARBA" id="ARBA00004479"/>
    </source>
</evidence>
<dbReference type="SUPFAM" id="SSF69179">
    <property type="entry name" value="Integrin domains"/>
    <property type="match status" value="3"/>
</dbReference>
<keyword evidence="7 13" id="KW-1133">Transmembrane helix</keyword>
<dbReference type="OrthoDB" id="5317514at2759"/>
<dbReference type="GO" id="GO:0009897">
    <property type="term" value="C:external side of plasma membrane"/>
    <property type="evidence" value="ECO:0007669"/>
    <property type="project" value="TreeGrafter"/>
</dbReference>
<feature type="domain" description="Integrin alpha third immunoglobulin-like" evidence="17">
    <location>
        <begin position="762"/>
        <end position="954"/>
    </location>
</feature>
<dbReference type="GO" id="GO:0007229">
    <property type="term" value="P:integrin-mediated signaling pathway"/>
    <property type="evidence" value="ECO:0007669"/>
    <property type="project" value="UniProtKB-KW"/>
</dbReference>
<dbReference type="EnsemblMetazoa" id="XM_022798028">
    <property type="protein sequence ID" value="XP_022653763"/>
    <property type="gene ID" value="LOC111247294"/>
</dbReference>
<evidence type="ECO:0000259" key="16">
    <source>
        <dbReference type="Pfam" id="PF20805"/>
    </source>
</evidence>